<proteinExistence type="predicted"/>
<dbReference type="AlphaFoldDB" id="A0AAV8RCS1"/>
<sequence length="216" mass="22288">MPPCYCRRPLPQASAASSCRLSLSSPRPPAAASSPQSVLRLSSASRPFFLSSSTVDQPSTAVAQPLPLSPSASPLSLSPAAPKCRCCLPPSSLLTILVVACHSPSSGRRMPLFTATLSLGHLFLHWPPLFLSSLPPPSTILAISLPSLAACTKSRRRSPTALAFCSQPLPPIVVTATLVSSSKKITAAVAALVDHGHCLLPSLPTAPSSSIATILS</sequence>
<name>A0AAV8RCS1_ENSVE</name>
<protein>
    <submittedName>
        <fullName evidence="1">Uncharacterized protein</fullName>
    </submittedName>
</protein>
<organism evidence="1 2">
    <name type="scientific">Ensete ventricosum</name>
    <name type="common">Abyssinian banana</name>
    <name type="synonym">Musa ensete</name>
    <dbReference type="NCBI Taxonomy" id="4639"/>
    <lineage>
        <taxon>Eukaryota</taxon>
        <taxon>Viridiplantae</taxon>
        <taxon>Streptophyta</taxon>
        <taxon>Embryophyta</taxon>
        <taxon>Tracheophyta</taxon>
        <taxon>Spermatophyta</taxon>
        <taxon>Magnoliopsida</taxon>
        <taxon>Liliopsida</taxon>
        <taxon>Zingiberales</taxon>
        <taxon>Musaceae</taxon>
        <taxon>Ensete</taxon>
    </lineage>
</organism>
<evidence type="ECO:0000313" key="1">
    <source>
        <dbReference type="EMBL" id="KAJ8499729.1"/>
    </source>
</evidence>
<evidence type="ECO:0000313" key="2">
    <source>
        <dbReference type="Proteomes" id="UP001222027"/>
    </source>
</evidence>
<accession>A0AAV8RCS1</accession>
<dbReference type="PROSITE" id="PS51257">
    <property type="entry name" value="PROKAR_LIPOPROTEIN"/>
    <property type="match status" value="1"/>
</dbReference>
<dbReference type="EMBL" id="JAQQAF010000003">
    <property type="protein sequence ID" value="KAJ8499729.1"/>
    <property type="molecule type" value="Genomic_DNA"/>
</dbReference>
<keyword evidence="2" id="KW-1185">Reference proteome</keyword>
<reference evidence="1 2" key="1">
    <citation type="submission" date="2022-12" db="EMBL/GenBank/DDBJ databases">
        <title>Chromosome-scale assembly of the Ensete ventricosum genome.</title>
        <authorList>
            <person name="Dussert Y."/>
            <person name="Stocks J."/>
            <person name="Wendawek A."/>
            <person name="Woldeyes F."/>
            <person name="Nichols R.A."/>
            <person name="Borrell J.S."/>
        </authorList>
    </citation>
    <scope>NUCLEOTIDE SEQUENCE [LARGE SCALE GENOMIC DNA]</scope>
    <source>
        <strain evidence="2">cv. Maze</strain>
        <tissue evidence="1">Seeds</tissue>
    </source>
</reference>
<comment type="caution">
    <text evidence="1">The sequence shown here is derived from an EMBL/GenBank/DDBJ whole genome shotgun (WGS) entry which is preliminary data.</text>
</comment>
<gene>
    <name evidence="1" type="ORF">OPV22_010281</name>
</gene>
<dbReference type="Proteomes" id="UP001222027">
    <property type="component" value="Unassembled WGS sequence"/>
</dbReference>